<dbReference type="EMBL" id="LR134422">
    <property type="protein sequence ID" value="VEH85440.1"/>
    <property type="molecule type" value="Genomic_DNA"/>
</dbReference>
<keyword evidence="2" id="KW-0614">Plasmid</keyword>
<proteinExistence type="predicted"/>
<reference evidence="1 3" key="1">
    <citation type="submission" date="2015-11" db="EMBL/GenBank/DDBJ databases">
        <title>Identification of large and diverse effector repertoires of 38 Legionella species.</title>
        <authorList>
            <person name="Burstein D."/>
            <person name="Amaro F."/>
            <person name="Zusman T."/>
            <person name="Lifshitz Z."/>
            <person name="Cohen O."/>
            <person name="Gilbert J.A."/>
            <person name="Pupko T."/>
            <person name="Shuman H.A."/>
            <person name="Segal G."/>
        </authorList>
    </citation>
    <scope>NUCLEOTIDE SEQUENCE [LARGE SCALE GENOMIC DNA]</scope>
    <source>
        <strain evidence="1 3">1762-AUS-E</strain>
    </source>
</reference>
<sequence length="85" mass="9607">MAYPYKERQSLLERIIGIENSSEKERALQGFIEAEEAILNEGQFKLRSQALDTARLLLISLNQEKKCIEQDASEHAVPGLEGFSI</sequence>
<reference evidence="2 4" key="2">
    <citation type="submission" date="2018-12" db="EMBL/GenBank/DDBJ databases">
        <authorList>
            <consortium name="Pathogen Informatics"/>
        </authorList>
    </citation>
    <scope>NUCLEOTIDE SEQUENCE [LARGE SCALE GENOMIC DNA]</scope>
    <source>
        <strain evidence="2 4">NCTC12735</strain>
        <plasmid evidence="4">13</plasmid>
    </source>
</reference>
<evidence type="ECO:0000313" key="3">
    <source>
        <dbReference type="Proteomes" id="UP000054859"/>
    </source>
</evidence>
<dbReference type="PATRIC" id="fig|45056.6.peg.1614"/>
<accession>A0A0W0R1S4</accession>
<dbReference type="Proteomes" id="UP000054859">
    <property type="component" value="Unassembled WGS sequence"/>
</dbReference>
<name>A0A0W0R1S4_9GAMM</name>
<geneLocation type="plasmid" evidence="2 4">
    <name>13</name>
</geneLocation>
<keyword evidence="3" id="KW-1185">Reference proteome</keyword>
<dbReference type="EMBL" id="LNKA01000010">
    <property type="protein sequence ID" value="KTC65041.1"/>
    <property type="molecule type" value="Genomic_DNA"/>
</dbReference>
<dbReference type="Proteomes" id="UP000281170">
    <property type="component" value="Plasmid 13"/>
</dbReference>
<evidence type="ECO:0000313" key="2">
    <source>
        <dbReference type="EMBL" id="VEH85440.1"/>
    </source>
</evidence>
<dbReference type="KEGG" id="ladl:NCTC12735_01070"/>
<protein>
    <submittedName>
        <fullName evidence="1">Uncharacterized protein</fullName>
    </submittedName>
</protein>
<evidence type="ECO:0000313" key="1">
    <source>
        <dbReference type="EMBL" id="KTC65041.1"/>
    </source>
</evidence>
<gene>
    <name evidence="1" type="ORF">Lade_1564</name>
    <name evidence="2" type="ORF">NCTC12735_01070</name>
</gene>
<dbReference type="AlphaFoldDB" id="A0A0W0R1S4"/>
<evidence type="ECO:0000313" key="4">
    <source>
        <dbReference type="Proteomes" id="UP000281170"/>
    </source>
</evidence>
<organism evidence="1 3">
    <name type="scientific">Legionella adelaidensis</name>
    <dbReference type="NCBI Taxonomy" id="45056"/>
    <lineage>
        <taxon>Bacteria</taxon>
        <taxon>Pseudomonadati</taxon>
        <taxon>Pseudomonadota</taxon>
        <taxon>Gammaproteobacteria</taxon>
        <taxon>Legionellales</taxon>
        <taxon>Legionellaceae</taxon>
        <taxon>Legionella</taxon>
    </lineage>
</organism>
<dbReference type="RefSeq" id="WP_058462644.1">
    <property type="nucleotide sequence ID" value="NZ_CAAAHS010000009.1"/>
</dbReference>